<evidence type="ECO:0000259" key="12">
    <source>
        <dbReference type="Pfam" id="PF01728"/>
    </source>
</evidence>
<comment type="function">
    <text evidence="5 11">Specifically methylates the uridine in position 2552 of 23S rRNA at the 2'-O position of the ribose in the fully assembled 50S ribosomal subunit.</text>
</comment>
<sequence>MLLDRNKSVKLKSARTRKASSNQWLQRQLNDPYVAKAKVDGYKSRAAYKLLEIHHKFKLFKPDAKIVDLGAAPGSWSQVAAQLSRSTKINPKYNNIVAVDLLPMETIPGVLFIQKDFLDADTSAIIIDNLPGGADVVISDMAANTTGHNATDYVRTLYLCECALDFALSILNPDGHFISKVFSGGTEHELLHKVKQNFKIVKHFKPAASRKESREYYLIALNRKTNF</sequence>
<name>A0ABZ0UY60_9RICK</name>
<dbReference type="PANTHER" id="PTHR10920:SF18">
    <property type="entry name" value="RRNA METHYLTRANSFERASE 2, MITOCHONDRIAL"/>
    <property type="match status" value="1"/>
</dbReference>
<keyword evidence="1 11" id="KW-0698">rRNA processing</keyword>
<dbReference type="SUPFAM" id="SSF53335">
    <property type="entry name" value="S-adenosyl-L-methionine-dependent methyltransferases"/>
    <property type="match status" value="1"/>
</dbReference>
<evidence type="ECO:0000256" key="9">
    <source>
        <dbReference type="ARBA" id="ARBA00042745"/>
    </source>
</evidence>
<organism evidence="13 14">
    <name type="scientific">Candidatus Trichorickettsia mobilis</name>
    <dbReference type="NCBI Taxonomy" id="1346319"/>
    <lineage>
        <taxon>Bacteria</taxon>
        <taxon>Pseudomonadati</taxon>
        <taxon>Pseudomonadota</taxon>
        <taxon>Alphaproteobacteria</taxon>
        <taxon>Rickettsiales</taxon>
        <taxon>Rickettsiaceae</taxon>
        <taxon>Rickettsieae</taxon>
        <taxon>Candidatus Trichorickettsia</taxon>
    </lineage>
</organism>
<dbReference type="EMBL" id="CP112932">
    <property type="protein sequence ID" value="WPY01004.1"/>
    <property type="molecule type" value="Genomic_DNA"/>
</dbReference>
<evidence type="ECO:0000256" key="8">
    <source>
        <dbReference type="ARBA" id="ARBA00041995"/>
    </source>
</evidence>
<comment type="subcellular location">
    <subcellularLocation>
        <location evidence="11">Cytoplasm</location>
    </subcellularLocation>
</comment>
<dbReference type="Proteomes" id="UP001326613">
    <property type="component" value="Chromosome"/>
</dbReference>
<dbReference type="GO" id="GO:0008168">
    <property type="term" value="F:methyltransferase activity"/>
    <property type="evidence" value="ECO:0007669"/>
    <property type="project" value="UniProtKB-KW"/>
</dbReference>
<evidence type="ECO:0000256" key="4">
    <source>
        <dbReference type="ARBA" id="ARBA00022691"/>
    </source>
</evidence>
<comment type="similarity">
    <text evidence="11">Belongs to the class I-like SAM-binding methyltransferase superfamily. RNA methyltransferase RlmE family.</text>
</comment>
<dbReference type="EC" id="2.1.1.166" evidence="6 11"/>
<keyword evidence="14" id="KW-1185">Reference proteome</keyword>
<feature type="binding site" evidence="11">
    <location>
        <position position="100"/>
    </location>
    <ligand>
        <name>S-adenosyl-L-methionine</name>
        <dbReference type="ChEBI" id="CHEBI:59789"/>
    </ligand>
</feature>
<protein>
    <recommendedName>
        <fullName evidence="7 11">Ribosomal RNA large subunit methyltransferase E</fullName>
        <ecNumber evidence="6 11">2.1.1.166</ecNumber>
    </recommendedName>
    <alternativeName>
        <fullName evidence="9 11">23S rRNA Um2552 methyltransferase</fullName>
    </alternativeName>
    <alternativeName>
        <fullName evidence="8 11">rRNA (uridine-2'-O-)-methyltransferase</fullName>
    </alternativeName>
</protein>
<gene>
    <name evidence="11" type="primary">rlmE</name>
    <name evidence="11" type="synonym">ftsJ</name>
    <name evidence="11" type="synonym">rrmJ</name>
    <name evidence="13" type="ORF">Trichorick_00897</name>
</gene>
<dbReference type="InterPro" id="IPR002877">
    <property type="entry name" value="RNA_MeTrfase_FtsJ_dom"/>
</dbReference>
<dbReference type="PIRSF" id="PIRSF005461">
    <property type="entry name" value="23S_rRNA_mtase"/>
    <property type="match status" value="1"/>
</dbReference>
<evidence type="ECO:0000256" key="6">
    <source>
        <dbReference type="ARBA" id="ARBA00038861"/>
    </source>
</evidence>
<feature type="binding site" evidence="11">
    <location>
        <position position="116"/>
    </location>
    <ligand>
        <name>S-adenosyl-L-methionine</name>
        <dbReference type="ChEBI" id="CHEBI:59789"/>
    </ligand>
</feature>
<evidence type="ECO:0000256" key="10">
    <source>
        <dbReference type="ARBA" id="ARBA00048970"/>
    </source>
</evidence>
<reference evidence="13 14" key="1">
    <citation type="submission" date="2022-10" db="EMBL/GenBank/DDBJ databases">
        <title>Host association and intracellularity evolved multiple times independently in the Rickettsiales.</title>
        <authorList>
            <person name="Castelli M."/>
            <person name="Nardi T."/>
            <person name="Gammuto L."/>
            <person name="Bellinzona G."/>
            <person name="Sabaneyeva E."/>
            <person name="Potekhin A."/>
            <person name="Serra V."/>
            <person name="Petroni G."/>
            <person name="Sassera D."/>
        </authorList>
    </citation>
    <scope>NUCLEOTIDE SEQUENCE [LARGE SCALE GENOMIC DNA]</scope>
    <source>
        <strain evidence="13 14">Kr 154-4</strain>
    </source>
</reference>
<dbReference type="InterPro" id="IPR050082">
    <property type="entry name" value="RNA_methyltr_RlmE"/>
</dbReference>
<evidence type="ECO:0000256" key="1">
    <source>
        <dbReference type="ARBA" id="ARBA00022552"/>
    </source>
</evidence>
<keyword evidence="11" id="KW-0963">Cytoplasm</keyword>
<dbReference type="InterPro" id="IPR029063">
    <property type="entry name" value="SAM-dependent_MTases_sf"/>
</dbReference>
<evidence type="ECO:0000256" key="3">
    <source>
        <dbReference type="ARBA" id="ARBA00022679"/>
    </source>
</evidence>
<dbReference type="PANTHER" id="PTHR10920">
    <property type="entry name" value="RIBOSOMAL RNA METHYLTRANSFERASE"/>
    <property type="match status" value="1"/>
</dbReference>
<evidence type="ECO:0000256" key="7">
    <source>
        <dbReference type="ARBA" id="ARBA00041129"/>
    </source>
</evidence>
<feature type="active site" description="Proton acceptor" evidence="11">
    <location>
        <position position="180"/>
    </location>
</feature>
<evidence type="ECO:0000313" key="14">
    <source>
        <dbReference type="Proteomes" id="UP001326613"/>
    </source>
</evidence>
<proteinExistence type="inferred from homology"/>
<dbReference type="GO" id="GO:0032259">
    <property type="term" value="P:methylation"/>
    <property type="evidence" value="ECO:0007669"/>
    <property type="project" value="UniProtKB-KW"/>
</dbReference>
<comment type="catalytic activity">
    <reaction evidence="10 11">
        <text>uridine(2552) in 23S rRNA + S-adenosyl-L-methionine = 2'-O-methyluridine(2552) in 23S rRNA + S-adenosyl-L-homocysteine + H(+)</text>
        <dbReference type="Rhea" id="RHEA:42720"/>
        <dbReference type="Rhea" id="RHEA-COMP:10202"/>
        <dbReference type="Rhea" id="RHEA-COMP:10203"/>
        <dbReference type="ChEBI" id="CHEBI:15378"/>
        <dbReference type="ChEBI" id="CHEBI:57856"/>
        <dbReference type="ChEBI" id="CHEBI:59789"/>
        <dbReference type="ChEBI" id="CHEBI:65315"/>
        <dbReference type="ChEBI" id="CHEBI:74478"/>
        <dbReference type="EC" id="2.1.1.166"/>
    </reaction>
</comment>
<keyword evidence="3 11" id="KW-0808">Transferase</keyword>
<evidence type="ECO:0000313" key="13">
    <source>
        <dbReference type="EMBL" id="WPY01004.1"/>
    </source>
</evidence>
<evidence type="ECO:0000256" key="2">
    <source>
        <dbReference type="ARBA" id="ARBA00022603"/>
    </source>
</evidence>
<dbReference type="RefSeq" id="WP_323737820.1">
    <property type="nucleotide sequence ID" value="NZ_CP112932.1"/>
</dbReference>
<evidence type="ECO:0000256" key="11">
    <source>
        <dbReference type="HAMAP-Rule" id="MF_01547"/>
    </source>
</evidence>
<feature type="binding site" evidence="11">
    <location>
        <position position="140"/>
    </location>
    <ligand>
        <name>S-adenosyl-L-methionine</name>
        <dbReference type="ChEBI" id="CHEBI:59789"/>
    </ligand>
</feature>
<feature type="binding site" evidence="11">
    <location>
        <position position="76"/>
    </location>
    <ligand>
        <name>S-adenosyl-L-methionine</name>
        <dbReference type="ChEBI" id="CHEBI:59789"/>
    </ligand>
</feature>
<feature type="binding site" evidence="11">
    <location>
        <position position="74"/>
    </location>
    <ligand>
        <name>S-adenosyl-L-methionine</name>
        <dbReference type="ChEBI" id="CHEBI:59789"/>
    </ligand>
</feature>
<accession>A0ABZ0UY60</accession>
<evidence type="ECO:0000256" key="5">
    <source>
        <dbReference type="ARBA" id="ARBA00037569"/>
    </source>
</evidence>
<keyword evidence="4 11" id="KW-0949">S-adenosyl-L-methionine</keyword>
<keyword evidence="2 11" id="KW-0489">Methyltransferase</keyword>
<dbReference type="HAMAP" id="MF_01547">
    <property type="entry name" value="RNA_methyltr_E"/>
    <property type="match status" value="1"/>
</dbReference>
<dbReference type="Gene3D" id="3.40.50.150">
    <property type="entry name" value="Vaccinia Virus protein VP39"/>
    <property type="match status" value="1"/>
</dbReference>
<feature type="domain" description="Ribosomal RNA methyltransferase FtsJ" evidence="12">
    <location>
        <begin position="42"/>
        <end position="223"/>
    </location>
</feature>
<dbReference type="InterPro" id="IPR015507">
    <property type="entry name" value="rRNA-MeTfrase_E"/>
</dbReference>
<dbReference type="Pfam" id="PF01728">
    <property type="entry name" value="FtsJ"/>
    <property type="match status" value="1"/>
</dbReference>